<dbReference type="GO" id="GO:0003700">
    <property type="term" value="F:DNA-binding transcription factor activity"/>
    <property type="evidence" value="ECO:0007669"/>
    <property type="project" value="TreeGrafter"/>
</dbReference>
<dbReference type="SMART" id="SM00717">
    <property type="entry name" value="SANT"/>
    <property type="match status" value="2"/>
</dbReference>
<accession>J4UHA0</accession>
<dbReference type="InterPro" id="IPR009057">
    <property type="entry name" value="Homeodomain-like_sf"/>
</dbReference>
<evidence type="ECO:0000313" key="7">
    <source>
        <dbReference type="EMBL" id="EJT50930.1"/>
    </source>
</evidence>
<dbReference type="GO" id="GO:0005634">
    <property type="term" value="C:nucleus"/>
    <property type="evidence" value="ECO:0007669"/>
    <property type="project" value="UniProtKB-SubCell"/>
</dbReference>
<proteinExistence type="predicted"/>
<dbReference type="VEuPathDB" id="FungiDB:A1Q1_07903"/>
<dbReference type="OrthoDB" id="39591at2759"/>
<dbReference type="KEGG" id="tasa:A1Q1_07903"/>
<feature type="compositionally biased region" description="Basic residues" evidence="4">
    <location>
        <begin position="651"/>
        <end position="672"/>
    </location>
</feature>
<protein>
    <submittedName>
        <fullName evidence="7">Nucleolus protein</fullName>
    </submittedName>
</protein>
<feature type="domain" description="Myb-like" evidence="5">
    <location>
        <begin position="427"/>
        <end position="489"/>
    </location>
</feature>
<feature type="compositionally biased region" description="Low complexity" evidence="4">
    <location>
        <begin position="620"/>
        <end position="634"/>
    </location>
</feature>
<feature type="compositionally biased region" description="Basic and acidic residues" evidence="4">
    <location>
        <begin position="570"/>
        <end position="608"/>
    </location>
</feature>
<dbReference type="PROSITE" id="PS51294">
    <property type="entry name" value="HTH_MYB"/>
    <property type="match status" value="2"/>
</dbReference>
<reference evidence="7 8" key="1">
    <citation type="journal article" date="2012" name="Eukaryot. Cell">
        <title>Draft genome sequence of CBS 2479, the standard type strain of Trichosporon asahii.</title>
        <authorList>
            <person name="Yang R.Y."/>
            <person name="Li H.T."/>
            <person name="Zhu H."/>
            <person name="Zhou G.P."/>
            <person name="Wang M."/>
            <person name="Wang L."/>
        </authorList>
    </citation>
    <scope>NUCLEOTIDE SEQUENCE [LARGE SCALE GENOMIC DNA]</scope>
    <source>
        <strain evidence="8">ATCC 90039 / CBS 2479 / JCM 2466 / KCTC 7840 / NCYC 2677 / UAMH 7654</strain>
    </source>
</reference>
<dbReference type="GeneID" id="25991415"/>
<gene>
    <name evidence="7" type="ORF">A1Q1_07903</name>
</gene>
<dbReference type="Proteomes" id="UP000002748">
    <property type="component" value="Unassembled WGS sequence"/>
</dbReference>
<feature type="region of interest" description="Disordered" evidence="4">
    <location>
        <begin position="160"/>
        <end position="229"/>
    </location>
</feature>
<dbReference type="PANTHER" id="PTHR46380:SF2">
    <property type="entry name" value="CYCLIN-D-BINDING MYB-LIKE TRANSCRIPTION FACTOR 1"/>
    <property type="match status" value="1"/>
</dbReference>
<dbReference type="Gene3D" id="1.10.10.60">
    <property type="entry name" value="Homeodomain-like"/>
    <property type="match status" value="2"/>
</dbReference>
<feature type="region of interest" description="Disordered" evidence="4">
    <location>
        <begin position="33"/>
        <end position="61"/>
    </location>
</feature>
<feature type="domain" description="HTH myb-type" evidence="6">
    <location>
        <begin position="375"/>
        <end position="428"/>
    </location>
</feature>
<feature type="domain" description="Myb-like" evidence="5">
    <location>
        <begin position="375"/>
        <end position="424"/>
    </location>
</feature>
<organism evidence="7 8">
    <name type="scientific">Trichosporon asahii var. asahii (strain ATCC 90039 / CBS 2479 / JCM 2466 / KCTC 7840 / NBRC 103889/ NCYC 2677 / UAMH 7654)</name>
    <name type="common">Yeast</name>
    <dbReference type="NCBI Taxonomy" id="1186058"/>
    <lineage>
        <taxon>Eukaryota</taxon>
        <taxon>Fungi</taxon>
        <taxon>Dikarya</taxon>
        <taxon>Basidiomycota</taxon>
        <taxon>Agaricomycotina</taxon>
        <taxon>Tremellomycetes</taxon>
        <taxon>Trichosporonales</taxon>
        <taxon>Trichosporonaceae</taxon>
        <taxon>Trichosporon</taxon>
    </lineage>
</organism>
<dbReference type="InterPro" id="IPR017930">
    <property type="entry name" value="Myb_dom"/>
</dbReference>
<dbReference type="AlphaFoldDB" id="J4UHA0"/>
<evidence type="ECO:0000259" key="6">
    <source>
        <dbReference type="PROSITE" id="PS51294"/>
    </source>
</evidence>
<dbReference type="InterPro" id="IPR001005">
    <property type="entry name" value="SANT/Myb"/>
</dbReference>
<evidence type="ECO:0000259" key="5">
    <source>
        <dbReference type="PROSITE" id="PS50090"/>
    </source>
</evidence>
<dbReference type="InterPro" id="IPR051651">
    <property type="entry name" value="DMTF1_DNA-bind_reg"/>
</dbReference>
<name>J4UHA0_TRIAS</name>
<comment type="subcellular location">
    <subcellularLocation>
        <location evidence="1">Nucleus</location>
    </subcellularLocation>
</comment>
<dbReference type="PANTHER" id="PTHR46380">
    <property type="entry name" value="CYCLIN-D-BINDING MYB-LIKE TRANSCRIPTION FACTOR 1"/>
    <property type="match status" value="1"/>
</dbReference>
<dbReference type="RefSeq" id="XP_014182362.1">
    <property type="nucleotide sequence ID" value="XM_014326887.1"/>
</dbReference>
<feature type="compositionally biased region" description="Acidic residues" evidence="4">
    <location>
        <begin position="636"/>
        <end position="646"/>
    </location>
</feature>
<feature type="region of interest" description="Disordered" evidence="4">
    <location>
        <begin position="570"/>
        <end position="707"/>
    </location>
</feature>
<sequence>MAPLHNPPILPRDPNPISCHQSIHPNNTMEMLMAAAEASSSSQRPRNPRAINDHVDNSPGFVSAMRSTAYEDDESDNENDYYANSYSLSLRGRSSLKSPRSAPRSPLAKKKKKTPVAFDPKPLPESMVSPDHSEDEGFNLGEVTARKDLPVNNSFVTFNAFDPPAGMTPESTGAEVEDTAEEEPVEPVEVLQTPSPAVQQEEPEVAQPSSVHEPPADVEWSTINDPTDPTKTPCPDGITQEQWHVALKIRHNKSVAWSDYTPELLRAALPTQAAIHEFLASRWIPIKELHRLESFGVFTYKRGKFTDAEKRSLRMYLEDFQEVHQLSDAELVDLLMSKGKNTEKNRYGKFWPELAGAVPGRPVRYVKEVVKRMYDPRGRKGEWTMEEDFKLKQAYELYPNQWVKIAEEVQRTEFDCRDRWKGELKGRDSRKTGAWSEEEVQKLIEAVKSANVAAGLDPLSGDTPWDVVVTNMGGTRTRTQCRKKWQDSLQGGRAVGRKTRVGVDHALLINRLRELDYQHERDIEWMKVPWDDQVKPATLRSTWSVIVRQVEDREGLTFRVYVKDQAAIEKRKADQERKKQERREAQAKLVEDAKARAAERQRKQEKKDKKERKKAKRAAEAAALLAQDESFVAPEPEPEPVEAVPEETEKQRRKREKREKRERKEEKRKRKAAAAAVEEEEVLKKPRIEELEGMTPGAARKTLWWKK</sequence>
<dbReference type="EMBL" id="ALBS01000080">
    <property type="protein sequence ID" value="EJT50930.1"/>
    <property type="molecule type" value="Genomic_DNA"/>
</dbReference>
<feature type="compositionally biased region" description="Low complexity" evidence="4">
    <location>
        <begin position="92"/>
        <end position="101"/>
    </location>
</feature>
<feature type="compositionally biased region" description="Acidic residues" evidence="4">
    <location>
        <begin position="175"/>
        <end position="186"/>
    </location>
</feature>
<dbReference type="GO" id="GO:0000976">
    <property type="term" value="F:transcription cis-regulatory region binding"/>
    <property type="evidence" value="ECO:0007669"/>
    <property type="project" value="TreeGrafter"/>
</dbReference>
<evidence type="ECO:0000256" key="3">
    <source>
        <dbReference type="ARBA" id="ARBA00023242"/>
    </source>
</evidence>
<dbReference type="SUPFAM" id="SSF46689">
    <property type="entry name" value="Homeodomain-like"/>
    <property type="match status" value="2"/>
</dbReference>
<evidence type="ECO:0000256" key="4">
    <source>
        <dbReference type="SAM" id="MobiDB-lite"/>
    </source>
</evidence>
<evidence type="ECO:0000256" key="1">
    <source>
        <dbReference type="ARBA" id="ARBA00004123"/>
    </source>
</evidence>
<dbReference type="CDD" id="cd00167">
    <property type="entry name" value="SANT"/>
    <property type="match status" value="2"/>
</dbReference>
<comment type="caution">
    <text evidence="7">The sequence shown here is derived from an EMBL/GenBank/DDBJ whole genome shotgun (WGS) entry which is preliminary data.</text>
</comment>
<dbReference type="PROSITE" id="PS50090">
    <property type="entry name" value="MYB_LIKE"/>
    <property type="match status" value="2"/>
</dbReference>
<dbReference type="Pfam" id="PF13921">
    <property type="entry name" value="Myb_DNA-bind_6"/>
    <property type="match status" value="1"/>
</dbReference>
<evidence type="ECO:0000313" key="8">
    <source>
        <dbReference type="Proteomes" id="UP000002748"/>
    </source>
</evidence>
<dbReference type="HOGENOM" id="CLU_390386_0_0_1"/>
<evidence type="ECO:0000256" key="2">
    <source>
        <dbReference type="ARBA" id="ARBA00023125"/>
    </source>
</evidence>
<keyword evidence="2" id="KW-0238">DNA-binding</keyword>
<feature type="domain" description="HTH myb-type" evidence="6">
    <location>
        <begin position="429"/>
        <end position="493"/>
    </location>
</feature>
<feature type="region of interest" description="Disordered" evidence="4">
    <location>
        <begin position="92"/>
        <end position="138"/>
    </location>
</feature>
<keyword evidence="3" id="KW-0539">Nucleus</keyword>